<reference evidence="1 2" key="1">
    <citation type="journal article" date="2011" name="Nature">
        <title>Genome sequencing reveals insights into physiology and longevity of the naked mole rat.</title>
        <authorList>
            <person name="Kim E.B."/>
            <person name="Fang X."/>
            <person name="Fushan A.A."/>
            <person name="Huang Z."/>
            <person name="Lobanov A.V."/>
            <person name="Han L."/>
            <person name="Marino S.M."/>
            <person name="Sun X."/>
            <person name="Turanov A.A."/>
            <person name="Yang P."/>
            <person name="Yim S.H."/>
            <person name="Zhao X."/>
            <person name="Kasaikina M.V."/>
            <person name="Stoletzki N."/>
            <person name="Peng C."/>
            <person name="Polak P."/>
            <person name="Xiong Z."/>
            <person name="Kiezun A."/>
            <person name="Zhu Y."/>
            <person name="Chen Y."/>
            <person name="Kryukov G.V."/>
            <person name="Zhang Q."/>
            <person name="Peshkin L."/>
            <person name="Yang L."/>
            <person name="Bronson R.T."/>
            <person name="Buffenstein R."/>
            <person name="Wang B."/>
            <person name="Han C."/>
            <person name="Li Q."/>
            <person name="Chen L."/>
            <person name="Zhao W."/>
            <person name="Sunyaev S.R."/>
            <person name="Park T.J."/>
            <person name="Zhang G."/>
            <person name="Wang J."/>
            <person name="Gladyshev V.N."/>
        </authorList>
    </citation>
    <scope>NUCLEOTIDE SEQUENCE [LARGE SCALE GENOMIC DNA]</scope>
</reference>
<dbReference type="AlphaFoldDB" id="G5CA21"/>
<proteinExistence type="predicted"/>
<evidence type="ECO:0000313" key="1">
    <source>
        <dbReference type="EMBL" id="EHB18382.1"/>
    </source>
</evidence>
<dbReference type="Proteomes" id="UP000006813">
    <property type="component" value="Unassembled WGS sequence"/>
</dbReference>
<organism evidence="1 2">
    <name type="scientific">Heterocephalus glaber</name>
    <name type="common">Naked mole rat</name>
    <dbReference type="NCBI Taxonomy" id="10181"/>
    <lineage>
        <taxon>Eukaryota</taxon>
        <taxon>Metazoa</taxon>
        <taxon>Chordata</taxon>
        <taxon>Craniata</taxon>
        <taxon>Vertebrata</taxon>
        <taxon>Euteleostomi</taxon>
        <taxon>Mammalia</taxon>
        <taxon>Eutheria</taxon>
        <taxon>Euarchontoglires</taxon>
        <taxon>Glires</taxon>
        <taxon>Rodentia</taxon>
        <taxon>Hystricomorpha</taxon>
        <taxon>Bathyergidae</taxon>
        <taxon>Heterocephalus</taxon>
    </lineage>
</organism>
<name>G5CA21_HETGA</name>
<dbReference type="EMBL" id="JH174154">
    <property type="protein sequence ID" value="EHB18382.1"/>
    <property type="molecule type" value="Genomic_DNA"/>
</dbReference>
<dbReference type="InParanoid" id="G5CA21"/>
<gene>
    <name evidence="1" type="ORF">GW7_11139</name>
</gene>
<protein>
    <submittedName>
        <fullName evidence="1">Uncharacterized protein</fullName>
    </submittedName>
</protein>
<evidence type="ECO:0000313" key="2">
    <source>
        <dbReference type="Proteomes" id="UP000006813"/>
    </source>
</evidence>
<accession>G5CA21</accession>
<sequence>MPTVILGPQPPSCAAQELPECSADSKALLRAKTALHSPLVPAAAGYSGSKRVKGDAWILAFPGKTVCPVSNYGSLDPLSGLHLEYSQKGEQKVSMGTLQGVLSAPEIPGEPPFCPFPYPACLSSERGAGTCSRFPCD</sequence>